<keyword evidence="3" id="KW-1185">Reference proteome</keyword>
<protein>
    <submittedName>
        <fullName evidence="2">Retrovirus-related Pol poly from transposon</fullName>
    </submittedName>
</protein>
<comment type="caution">
    <text evidence="2">The sequence shown here is derived from an EMBL/GenBank/DDBJ whole genome shotgun (WGS) entry which is preliminary data.</text>
</comment>
<dbReference type="InterPro" id="IPR012337">
    <property type="entry name" value="RNaseH-like_sf"/>
</dbReference>
<dbReference type="Proteomes" id="UP001152795">
    <property type="component" value="Unassembled WGS sequence"/>
</dbReference>
<evidence type="ECO:0000259" key="1">
    <source>
        <dbReference type="PROSITE" id="PS50994"/>
    </source>
</evidence>
<dbReference type="PANTHER" id="PTHR37984:SF15">
    <property type="entry name" value="INTEGRASE CATALYTIC DOMAIN-CONTAINING PROTEIN"/>
    <property type="match status" value="1"/>
</dbReference>
<dbReference type="GO" id="GO:0015074">
    <property type="term" value="P:DNA integration"/>
    <property type="evidence" value="ECO:0007669"/>
    <property type="project" value="InterPro"/>
</dbReference>
<dbReference type="OrthoDB" id="775972at2759"/>
<dbReference type="Gene3D" id="3.30.420.10">
    <property type="entry name" value="Ribonuclease H-like superfamily/Ribonuclease H"/>
    <property type="match status" value="1"/>
</dbReference>
<sequence length="113" mass="12858">VLHSDQGANFESTIMHEVCDVMGITKTRTTAYHPQCDGQVERQNRTLQDMLAAFCTKHGNDWDLGLNAVVFAYNTSRQESLQTSPFEIVFGRIPRFRIPTERSQYAIRVHSVA</sequence>
<dbReference type="SUPFAM" id="SSF53098">
    <property type="entry name" value="Ribonuclease H-like"/>
    <property type="match status" value="1"/>
</dbReference>
<dbReference type="EMBL" id="CACRXK020013712">
    <property type="protein sequence ID" value="CAB4025629.1"/>
    <property type="molecule type" value="Genomic_DNA"/>
</dbReference>
<evidence type="ECO:0000313" key="2">
    <source>
        <dbReference type="EMBL" id="CAB4025629.1"/>
    </source>
</evidence>
<evidence type="ECO:0000313" key="3">
    <source>
        <dbReference type="Proteomes" id="UP001152795"/>
    </source>
</evidence>
<dbReference type="GO" id="GO:0003676">
    <property type="term" value="F:nucleic acid binding"/>
    <property type="evidence" value="ECO:0007669"/>
    <property type="project" value="InterPro"/>
</dbReference>
<feature type="non-terminal residue" evidence="2">
    <location>
        <position position="1"/>
    </location>
</feature>
<dbReference type="PANTHER" id="PTHR37984">
    <property type="entry name" value="PROTEIN CBG26694"/>
    <property type="match status" value="1"/>
</dbReference>
<reference evidence="2" key="1">
    <citation type="submission" date="2020-04" db="EMBL/GenBank/DDBJ databases">
        <authorList>
            <person name="Alioto T."/>
            <person name="Alioto T."/>
            <person name="Gomez Garrido J."/>
        </authorList>
    </citation>
    <scope>NUCLEOTIDE SEQUENCE</scope>
    <source>
        <strain evidence="2">A484AB</strain>
    </source>
</reference>
<organism evidence="2 3">
    <name type="scientific">Paramuricea clavata</name>
    <name type="common">Red gorgonian</name>
    <name type="synonym">Violescent sea-whip</name>
    <dbReference type="NCBI Taxonomy" id="317549"/>
    <lineage>
        <taxon>Eukaryota</taxon>
        <taxon>Metazoa</taxon>
        <taxon>Cnidaria</taxon>
        <taxon>Anthozoa</taxon>
        <taxon>Octocorallia</taxon>
        <taxon>Malacalcyonacea</taxon>
        <taxon>Plexauridae</taxon>
        <taxon>Paramuricea</taxon>
    </lineage>
</organism>
<proteinExistence type="predicted"/>
<dbReference type="AlphaFoldDB" id="A0A6S7KZM1"/>
<feature type="domain" description="Integrase catalytic" evidence="1">
    <location>
        <begin position="1"/>
        <end position="93"/>
    </location>
</feature>
<name>A0A6S7KZM1_PARCT</name>
<dbReference type="InterPro" id="IPR050951">
    <property type="entry name" value="Retrovirus_Pol_polyprotein"/>
</dbReference>
<accession>A0A6S7KZM1</accession>
<dbReference type="InterPro" id="IPR001584">
    <property type="entry name" value="Integrase_cat-core"/>
</dbReference>
<gene>
    <name evidence="2" type="ORF">PACLA_8A084172</name>
</gene>
<dbReference type="InterPro" id="IPR036397">
    <property type="entry name" value="RNaseH_sf"/>
</dbReference>
<dbReference type="PROSITE" id="PS50994">
    <property type="entry name" value="INTEGRASE"/>
    <property type="match status" value="1"/>
</dbReference>